<feature type="binding site" evidence="2">
    <location>
        <position position="28"/>
    </location>
    <ligand>
        <name>substrate</name>
    </ligand>
</feature>
<dbReference type="CDD" id="cd00475">
    <property type="entry name" value="Cis_IPPS"/>
    <property type="match status" value="1"/>
</dbReference>
<dbReference type="GO" id="GO:0000287">
    <property type="term" value="F:magnesium ion binding"/>
    <property type="evidence" value="ECO:0007669"/>
    <property type="project" value="UniProtKB-UniRule"/>
</dbReference>
<dbReference type="PROSITE" id="PS01066">
    <property type="entry name" value="UPP_SYNTHASE"/>
    <property type="match status" value="1"/>
</dbReference>
<feature type="binding site" evidence="2">
    <location>
        <position position="204"/>
    </location>
    <ligand>
        <name>Mg(2+)</name>
        <dbReference type="ChEBI" id="CHEBI:18420"/>
    </ligand>
</feature>
<gene>
    <name evidence="3" type="primary">uppS</name>
    <name evidence="3" type="ORF">CUZ56_00498</name>
</gene>
<dbReference type="GO" id="GO:0016094">
    <property type="term" value="P:polyprenol biosynthetic process"/>
    <property type="evidence" value="ECO:0007669"/>
    <property type="project" value="TreeGrafter"/>
</dbReference>
<keyword evidence="1 2" id="KW-0808">Transferase</keyword>
<keyword evidence="2" id="KW-0460">Magnesium</keyword>
<organism evidence="3 4">
    <name type="scientific">Saezia sanguinis</name>
    <dbReference type="NCBI Taxonomy" id="1965230"/>
    <lineage>
        <taxon>Bacteria</taxon>
        <taxon>Pseudomonadati</taxon>
        <taxon>Pseudomonadota</taxon>
        <taxon>Betaproteobacteria</taxon>
        <taxon>Burkholderiales</taxon>
        <taxon>Saeziaceae</taxon>
        <taxon>Saezia</taxon>
    </lineage>
</organism>
<feature type="binding site" evidence="2">
    <location>
        <begin position="68"/>
        <end position="70"/>
    </location>
    <ligand>
        <name>substrate</name>
    </ligand>
</feature>
<dbReference type="InterPro" id="IPR018520">
    <property type="entry name" value="UPP_synth-like_CS"/>
</dbReference>
<name>A0A433SH02_9BURK</name>
<feature type="binding site" evidence="2">
    <location>
        <position position="40"/>
    </location>
    <ligand>
        <name>substrate</name>
    </ligand>
</feature>
<keyword evidence="4" id="KW-1185">Reference proteome</keyword>
<evidence type="ECO:0000256" key="2">
    <source>
        <dbReference type="HAMAP-Rule" id="MF_01139"/>
    </source>
</evidence>
<feature type="binding site" evidence="2">
    <location>
        <position position="74"/>
    </location>
    <ligand>
        <name>substrate</name>
    </ligand>
</feature>
<dbReference type="SUPFAM" id="SSF64005">
    <property type="entry name" value="Undecaprenyl diphosphate synthase"/>
    <property type="match status" value="1"/>
</dbReference>
<dbReference type="Gene3D" id="3.40.1180.10">
    <property type="entry name" value="Decaprenyl diphosphate synthase-like"/>
    <property type="match status" value="1"/>
</dbReference>
<dbReference type="PANTHER" id="PTHR10291:SF0">
    <property type="entry name" value="DEHYDRODOLICHYL DIPHOSPHATE SYNTHASE 2"/>
    <property type="match status" value="1"/>
</dbReference>
<dbReference type="AlphaFoldDB" id="A0A433SH02"/>
<sequence length="240" mass="27072">MNREMEPLIPVEDLPQHIAIVMDGNGRWAQEHGQPRLIGHSAGVKALRRCVEACVKYGIRYLTVFAFSSENWRRPADEVNGIMALFVQAIQTELAELHRNGVNLRFIGDKQGLPSDVLQAMEEGEQLNVQSNKLTLIIAMNYGGRWDIMQAARQLAEAGLDITEQALAERMATAVCGPDPDLIIRTGGELRISNFLLWQAAYAELYFTERLWPDFSEADLLEALRDYAQRERRFGALSLD</sequence>
<accession>A0A433SH02</accession>
<dbReference type="EMBL" id="PQSP01000001">
    <property type="protein sequence ID" value="RUS68015.1"/>
    <property type="molecule type" value="Genomic_DNA"/>
</dbReference>
<evidence type="ECO:0000313" key="4">
    <source>
        <dbReference type="Proteomes" id="UP000286947"/>
    </source>
</evidence>
<feature type="binding site" evidence="2">
    <location>
        <position position="72"/>
    </location>
    <ligand>
        <name>substrate</name>
    </ligand>
</feature>
<evidence type="ECO:0000313" key="3">
    <source>
        <dbReference type="EMBL" id="RUS68015.1"/>
    </source>
</evidence>
<feature type="binding site" evidence="2">
    <location>
        <position position="23"/>
    </location>
    <ligand>
        <name>Mg(2+)</name>
        <dbReference type="ChEBI" id="CHEBI:18420"/>
    </ligand>
</feature>
<dbReference type="HAMAP" id="MF_01139">
    <property type="entry name" value="ISPT"/>
    <property type="match status" value="1"/>
</dbReference>
<proteinExistence type="inferred from homology"/>
<comment type="cofactor">
    <cofactor evidence="2">
        <name>Mg(2+)</name>
        <dbReference type="ChEBI" id="CHEBI:18420"/>
    </cofactor>
    <text evidence="2">Binds 2 magnesium ions per subunit.</text>
</comment>
<comment type="caution">
    <text evidence="3">The sequence shown here is derived from an EMBL/GenBank/DDBJ whole genome shotgun (WGS) entry which is preliminary data.</text>
</comment>
<feature type="active site" evidence="2">
    <location>
        <position position="23"/>
    </location>
</feature>
<dbReference type="FunFam" id="3.40.1180.10:FF:000001">
    <property type="entry name" value="(2E,6E)-farnesyl-diphosphate-specific ditrans,polycis-undecaprenyl-diphosphate synthase"/>
    <property type="match status" value="1"/>
</dbReference>
<dbReference type="Pfam" id="PF01255">
    <property type="entry name" value="Prenyltransf"/>
    <property type="match status" value="1"/>
</dbReference>
<comment type="similarity">
    <text evidence="2">Belongs to the UPP synthase family.</text>
</comment>
<reference evidence="3 4" key="1">
    <citation type="submission" date="2018-01" db="EMBL/GenBank/DDBJ databases">
        <title>Saezia sanguinis gen. nov., sp. nov., in the order Burkholderiales isolated from human blood.</title>
        <authorList>
            <person name="Medina-Pascual M.J."/>
            <person name="Valdezate S."/>
            <person name="Monzon S."/>
            <person name="Cuesta I."/>
            <person name="Carrasco G."/>
            <person name="Villalon P."/>
            <person name="Saez-Nieto J.A."/>
        </authorList>
    </citation>
    <scope>NUCLEOTIDE SEQUENCE [LARGE SCALE GENOMIC DNA]</scope>
    <source>
        <strain evidence="3 4">CNM695-12</strain>
    </source>
</reference>
<feature type="binding site" evidence="2">
    <location>
        <position position="185"/>
    </location>
    <ligand>
        <name>substrate</name>
    </ligand>
</feature>
<feature type="active site" description="Proton acceptor" evidence="2">
    <location>
        <position position="71"/>
    </location>
</feature>
<comment type="subunit">
    <text evidence="2">Homodimer.</text>
</comment>
<feature type="binding site" evidence="2">
    <location>
        <begin position="191"/>
        <end position="193"/>
    </location>
    <ligand>
        <name>substrate</name>
    </ligand>
</feature>
<dbReference type="PANTHER" id="PTHR10291">
    <property type="entry name" value="DEHYDRODOLICHYL DIPHOSPHATE SYNTHASE FAMILY MEMBER"/>
    <property type="match status" value="1"/>
</dbReference>
<dbReference type="GO" id="GO:0005829">
    <property type="term" value="C:cytosol"/>
    <property type="evidence" value="ECO:0007669"/>
    <property type="project" value="TreeGrafter"/>
</dbReference>
<evidence type="ECO:0000256" key="1">
    <source>
        <dbReference type="ARBA" id="ARBA00022679"/>
    </source>
</evidence>
<feature type="binding site" evidence="2">
    <location>
        <begin position="24"/>
        <end position="27"/>
    </location>
    <ligand>
        <name>substrate</name>
    </ligand>
</feature>
<dbReference type="NCBIfam" id="TIGR00055">
    <property type="entry name" value="uppS"/>
    <property type="match status" value="1"/>
</dbReference>
<feature type="binding site" evidence="2">
    <location>
        <position position="36"/>
    </location>
    <ligand>
        <name>substrate</name>
    </ligand>
</feature>
<dbReference type="InterPro" id="IPR036424">
    <property type="entry name" value="UPP_synth-like_sf"/>
</dbReference>
<comment type="function">
    <text evidence="2">Catalyzes the condensation of isopentenyl diphosphate (IPP) with allylic pyrophosphates generating different type of terpenoids.</text>
</comment>
<dbReference type="GO" id="GO:0008834">
    <property type="term" value="F:ditrans,polycis-undecaprenyl-diphosphate synthase [(2E,6E)-farnesyl-diphosphate specific] activity"/>
    <property type="evidence" value="ECO:0007669"/>
    <property type="project" value="TreeGrafter"/>
</dbReference>
<dbReference type="InterPro" id="IPR001441">
    <property type="entry name" value="UPP_synth-like"/>
</dbReference>
<dbReference type="Proteomes" id="UP000286947">
    <property type="component" value="Unassembled WGS sequence"/>
</dbReference>
<dbReference type="OrthoDB" id="4191603at2"/>
<keyword evidence="2" id="KW-0479">Metal-binding</keyword>
<protein>
    <recommendedName>
        <fullName evidence="2">Isoprenyl transferase</fullName>
        <ecNumber evidence="2">2.5.1.-</ecNumber>
    </recommendedName>
</protein>
<dbReference type="EC" id="2.5.1.-" evidence="2"/>